<evidence type="ECO:0000313" key="9">
    <source>
        <dbReference type="Proteomes" id="UP000642829"/>
    </source>
</evidence>
<dbReference type="GO" id="GO:0005524">
    <property type="term" value="F:ATP binding"/>
    <property type="evidence" value="ECO:0007669"/>
    <property type="project" value="UniProtKB-UniRule"/>
</dbReference>
<keyword evidence="3 6" id="KW-0547">Nucleotide-binding</keyword>
<keyword evidence="5 6" id="KW-0067">ATP-binding</keyword>
<comment type="pathway">
    <text evidence="6">Isoprenoid biosynthesis; isopentenyl diphosphate biosynthesis via DXP pathway; isopentenyl diphosphate from 1-deoxy-D-xylulose 5-phosphate: step 3/6.</text>
</comment>
<feature type="domain" description="GHMP kinase N-terminal" evidence="7">
    <location>
        <begin position="68"/>
        <end position="139"/>
    </location>
</feature>
<dbReference type="SUPFAM" id="SSF55060">
    <property type="entry name" value="GHMP Kinase, C-terminal domain"/>
    <property type="match status" value="1"/>
</dbReference>
<evidence type="ECO:0000256" key="5">
    <source>
        <dbReference type="ARBA" id="ARBA00022840"/>
    </source>
</evidence>
<dbReference type="EMBL" id="BMXG01000022">
    <property type="protein sequence ID" value="GHC09699.1"/>
    <property type="molecule type" value="Genomic_DNA"/>
</dbReference>
<dbReference type="PANTHER" id="PTHR43527:SF2">
    <property type="entry name" value="4-DIPHOSPHOCYTIDYL-2-C-METHYL-D-ERYTHRITOL KINASE, CHLOROPLASTIC"/>
    <property type="match status" value="1"/>
</dbReference>
<dbReference type="EC" id="2.7.1.148" evidence="6"/>
<sequence length="294" mass="31403">MSSLTLLSPAKVNLVLAITGVRADGFHDLVSLVAPVAFGDQVTVTLTNEGGGDQLTCDFPGVPTDSTNLALRAVEAFRRRHPFEASVRVDLDKKIPAGAGLGGGSSNASTVLSSINELLDKPLTINELIEVSSELGSDCPLFLAQKPVIMRGRGDQLESLATAAEEALSGQRLILFKPSFGVETGWAYGRMKANGTWYCPATEAEAMLAEWQAGSDLCKVPLFNNMQQAAFEKFLALPVLLELIRERHDARCIMSGSGSACLVWLEPDMASESIIATIQECLGEAAFWVETSIA</sequence>
<keyword evidence="2 6" id="KW-0808">Transferase</keyword>
<organism evidence="8 9">
    <name type="scientific">Cerasicoccus arenae</name>
    <dbReference type="NCBI Taxonomy" id="424488"/>
    <lineage>
        <taxon>Bacteria</taxon>
        <taxon>Pseudomonadati</taxon>
        <taxon>Verrucomicrobiota</taxon>
        <taxon>Opitutia</taxon>
        <taxon>Puniceicoccales</taxon>
        <taxon>Cerasicoccaceae</taxon>
        <taxon>Cerasicoccus</taxon>
    </lineage>
</organism>
<proteinExistence type="inferred from homology"/>
<comment type="catalytic activity">
    <reaction evidence="6">
        <text>4-CDP-2-C-methyl-D-erythritol + ATP = 4-CDP-2-C-methyl-D-erythritol 2-phosphate + ADP + H(+)</text>
        <dbReference type="Rhea" id="RHEA:18437"/>
        <dbReference type="ChEBI" id="CHEBI:15378"/>
        <dbReference type="ChEBI" id="CHEBI:30616"/>
        <dbReference type="ChEBI" id="CHEBI:57823"/>
        <dbReference type="ChEBI" id="CHEBI:57919"/>
        <dbReference type="ChEBI" id="CHEBI:456216"/>
        <dbReference type="EC" id="2.7.1.148"/>
    </reaction>
</comment>
<dbReference type="HAMAP" id="MF_00061">
    <property type="entry name" value="IspE"/>
    <property type="match status" value="1"/>
</dbReference>
<gene>
    <name evidence="6 8" type="primary">ispE</name>
    <name evidence="8" type="ORF">GCM10007047_28740</name>
</gene>
<evidence type="ECO:0000313" key="8">
    <source>
        <dbReference type="EMBL" id="GHC09699.1"/>
    </source>
</evidence>
<evidence type="ECO:0000256" key="6">
    <source>
        <dbReference type="HAMAP-Rule" id="MF_00061"/>
    </source>
</evidence>
<dbReference type="InterPro" id="IPR020568">
    <property type="entry name" value="Ribosomal_Su5_D2-typ_SF"/>
</dbReference>
<dbReference type="InterPro" id="IPR006204">
    <property type="entry name" value="GHMP_kinase_N_dom"/>
</dbReference>
<feature type="active site" evidence="6">
    <location>
        <position position="11"/>
    </location>
</feature>
<dbReference type="GO" id="GO:0016114">
    <property type="term" value="P:terpenoid biosynthetic process"/>
    <property type="evidence" value="ECO:0007669"/>
    <property type="project" value="UniProtKB-UniRule"/>
</dbReference>
<dbReference type="NCBIfam" id="TIGR00154">
    <property type="entry name" value="ispE"/>
    <property type="match status" value="1"/>
</dbReference>
<name>A0A8J3DM27_9BACT</name>
<dbReference type="Gene3D" id="3.30.70.890">
    <property type="entry name" value="GHMP kinase, C-terminal domain"/>
    <property type="match status" value="1"/>
</dbReference>
<dbReference type="GO" id="GO:0050515">
    <property type="term" value="F:4-(cytidine 5'-diphospho)-2-C-methyl-D-erythritol kinase activity"/>
    <property type="evidence" value="ECO:0007669"/>
    <property type="project" value="UniProtKB-UniRule"/>
</dbReference>
<protein>
    <recommendedName>
        <fullName evidence="1 6">4-diphosphocytidyl-2-C-methyl-D-erythritol kinase</fullName>
        <shortName evidence="6">CMK</shortName>
        <ecNumber evidence="6">2.7.1.148</ecNumber>
    </recommendedName>
    <alternativeName>
        <fullName evidence="6">4-(cytidine-5'-diphospho)-2-C-methyl-D-erythritol kinase</fullName>
    </alternativeName>
</protein>
<comment type="similarity">
    <text evidence="6">Belongs to the GHMP kinase family. IspE subfamily.</text>
</comment>
<dbReference type="UniPathway" id="UPA00056">
    <property type="reaction ID" value="UER00094"/>
</dbReference>
<comment type="function">
    <text evidence="6">Catalyzes the phosphorylation of the position 2 hydroxy group of 4-diphosphocytidyl-2C-methyl-D-erythritol.</text>
</comment>
<comment type="caution">
    <text evidence="8">The sequence shown here is derived from an EMBL/GenBank/DDBJ whole genome shotgun (WGS) entry which is preliminary data.</text>
</comment>
<dbReference type="InterPro" id="IPR036554">
    <property type="entry name" value="GHMP_kinase_C_sf"/>
</dbReference>
<dbReference type="AlphaFoldDB" id="A0A8J3DM27"/>
<dbReference type="Gene3D" id="3.30.230.10">
    <property type="match status" value="1"/>
</dbReference>
<keyword evidence="9" id="KW-1185">Reference proteome</keyword>
<dbReference type="SUPFAM" id="SSF54211">
    <property type="entry name" value="Ribosomal protein S5 domain 2-like"/>
    <property type="match status" value="1"/>
</dbReference>
<dbReference type="RefSeq" id="WP_189516473.1">
    <property type="nucleotide sequence ID" value="NZ_BMXG01000022.1"/>
</dbReference>
<evidence type="ECO:0000256" key="3">
    <source>
        <dbReference type="ARBA" id="ARBA00022741"/>
    </source>
</evidence>
<dbReference type="PANTHER" id="PTHR43527">
    <property type="entry name" value="4-DIPHOSPHOCYTIDYL-2-C-METHYL-D-ERYTHRITOL KINASE, CHLOROPLASTIC"/>
    <property type="match status" value="1"/>
</dbReference>
<keyword evidence="4 6" id="KW-0418">Kinase</keyword>
<dbReference type="InterPro" id="IPR004424">
    <property type="entry name" value="IspE"/>
</dbReference>
<reference evidence="8" key="1">
    <citation type="journal article" date="2014" name="Int. J. Syst. Evol. Microbiol.">
        <title>Complete genome sequence of Corynebacterium casei LMG S-19264T (=DSM 44701T), isolated from a smear-ripened cheese.</title>
        <authorList>
            <consortium name="US DOE Joint Genome Institute (JGI-PGF)"/>
            <person name="Walter F."/>
            <person name="Albersmeier A."/>
            <person name="Kalinowski J."/>
            <person name="Ruckert C."/>
        </authorList>
    </citation>
    <scope>NUCLEOTIDE SEQUENCE</scope>
    <source>
        <strain evidence="8">KCTC 12870</strain>
    </source>
</reference>
<dbReference type="GO" id="GO:0019288">
    <property type="term" value="P:isopentenyl diphosphate biosynthetic process, methylerythritol 4-phosphate pathway"/>
    <property type="evidence" value="ECO:0007669"/>
    <property type="project" value="UniProtKB-UniRule"/>
</dbReference>
<reference evidence="8" key="2">
    <citation type="submission" date="2020-09" db="EMBL/GenBank/DDBJ databases">
        <authorList>
            <person name="Sun Q."/>
            <person name="Kim S."/>
        </authorList>
    </citation>
    <scope>NUCLEOTIDE SEQUENCE</scope>
    <source>
        <strain evidence="8">KCTC 12870</strain>
    </source>
</reference>
<evidence type="ECO:0000256" key="2">
    <source>
        <dbReference type="ARBA" id="ARBA00022679"/>
    </source>
</evidence>
<feature type="binding site" evidence="6">
    <location>
        <begin position="96"/>
        <end position="106"/>
    </location>
    <ligand>
        <name>ATP</name>
        <dbReference type="ChEBI" id="CHEBI:30616"/>
    </ligand>
</feature>
<evidence type="ECO:0000256" key="1">
    <source>
        <dbReference type="ARBA" id="ARBA00017473"/>
    </source>
</evidence>
<evidence type="ECO:0000256" key="4">
    <source>
        <dbReference type="ARBA" id="ARBA00022777"/>
    </source>
</evidence>
<dbReference type="PIRSF" id="PIRSF010376">
    <property type="entry name" value="IspE"/>
    <property type="match status" value="1"/>
</dbReference>
<feature type="active site" evidence="6">
    <location>
        <position position="138"/>
    </location>
</feature>
<keyword evidence="6" id="KW-0414">Isoprene biosynthesis</keyword>
<dbReference type="Proteomes" id="UP000642829">
    <property type="component" value="Unassembled WGS sequence"/>
</dbReference>
<dbReference type="Pfam" id="PF00288">
    <property type="entry name" value="GHMP_kinases_N"/>
    <property type="match status" value="1"/>
</dbReference>
<evidence type="ECO:0000259" key="7">
    <source>
        <dbReference type="Pfam" id="PF00288"/>
    </source>
</evidence>
<dbReference type="InterPro" id="IPR014721">
    <property type="entry name" value="Ribsml_uS5_D2-typ_fold_subgr"/>
</dbReference>
<accession>A0A8J3DM27</accession>